<keyword evidence="1" id="KW-0489">Methyltransferase</keyword>
<dbReference type="AlphaFoldDB" id="A0AA39VHN6"/>
<evidence type="ECO:0000256" key="2">
    <source>
        <dbReference type="ARBA" id="ARBA00022679"/>
    </source>
</evidence>
<accession>A0AA39VHN6</accession>
<keyword evidence="4" id="KW-1185">Reference proteome</keyword>
<evidence type="ECO:0000313" key="3">
    <source>
        <dbReference type="EMBL" id="KAK0580810.1"/>
    </source>
</evidence>
<evidence type="ECO:0000256" key="1">
    <source>
        <dbReference type="ARBA" id="ARBA00022603"/>
    </source>
</evidence>
<dbReference type="GO" id="GO:0070475">
    <property type="term" value="P:rRNA base methylation"/>
    <property type="evidence" value="ECO:0007669"/>
    <property type="project" value="TreeGrafter"/>
</dbReference>
<dbReference type="GO" id="GO:0005634">
    <property type="term" value="C:nucleus"/>
    <property type="evidence" value="ECO:0007669"/>
    <property type="project" value="TreeGrafter"/>
</dbReference>
<dbReference type="Proteomes" id="UP001168877">
    <property type="component" value="Unassembled WGS sequence"/>
</dbReference>
<protein>
    <submittedName>
        <fullName evidence="3">Uncharacterized protein</fullName>
    </submittedName>
</protein>
<keyword evidence="2" id="KW-0808">Transferase</keyword>
<reference evidence="3" key="2">
    <citation type="submission" date="2023-06" db="EMBL/GenBank/DDBJ databases">
        <authorList>
            <person name="Swenson N.G."/>
            <person name="Wegrzyn J.L."/>
            <person name="Mcevoy S.L."/>
        </authorList>
    </citation>
    <scope>NUCLEOTIDE SEQUENCE</scope>
    <source>
        <strain evidence="3">NS2018</strain>
        <tissue evidence="3">Leaf</tissue>
    </source>
</reference>
<sequence length="218" mass="24615">MEEAGLNPKISCSGTPMEMVCPGGEKAFIPHIIEDSVALKQTFRYYSFLPSYPYPSFTITVFLIFSMENEPSCFMISRWFTSMLGQKLNLKILTSKLWEVGATVVKTTEFVQGQACRWDLAWTFMPPTRKIISPHVIEKKNSSFMLEITASKDHCNAILKNEVNDVDEAPSDKHLQETSSLSANPWNISGERIFTALRYPIPRIILINIPTIGGRSES</sequence>
<dbReference type="InterPro" id="IPR010286">
    <property type="entry name" value="METTL16/RlmF"/>
</dbReference>
<proteinExistence type="predicted"/>
<dbReference type="InterPro" id="IPR029063">
    <property type="entry name" value="SAM-dependent_MTases_sf"/>
</dbReference>
<gene>
    <name evidence="3" type="ORF">LWI29_006504</name>
</gene>
<dbReference type="Pfam" id="PF05971">
    <property type="entry name" value="Methyltransf_10"/>
    <property type="match status" value="2"/>
</dbReference>
<organism evidence="3 4">
    <name type="scientific">Acer saccharum</name>
    <name type="common">Sugar maple</name>
    <dbReference type="NCBI Taxonomy" id="4024"/>
    <lineage>
        <taxon>Eukaryota</taxon>
        <taxon>Viridiplantae</taxon>
        <taxon>Streptophyta</taxon>
        <taxon>Embryophyta</taxon>
        <taxon>Tracheophyta</taxon>
        <taxon>Spermatophyta</taxon>
        <taxon>Magnoliopsida</taxon>
        <taxon>eudicotyledons</taxon>
        <taxon>Gunneridae</taxon>
        <taxon>Pentapetalae</taxon>
        <taxon>rosids</taxon>
        <taxon>malvids</taxon>
        <taxon>Sapindales</taxon>
        <taxon>Sapindaceae</taxon>
        <taxon>Hippocastanoideae</taxon>
        <taxon>Acereae</taxon>
        <taxon>Acer</taxon>
    </lineage>
</organism>
<dbReference type="GO" id="GO:0008168">
    <property type="term" value="F:methyltransferase activity"/>
    <property type="evidence" value="ECO:0007669"/>
    <property type="project" value="UniProtKB-KW"/>
</dbReference>
<dbReference type="PANTHER" id="PTHR13393:SF0">
    <property type="entry name" value="RNA N6-ADENOSINE-METHYLTRANSFERASE METTL16"/>
    <property type="match status" value="1"/>
</dbReference>
<dbReference type="EMBL" id="JAUESC010000384">
    <property type="protein sequence ID" value="KAK0580810.1"/>
    <property type="molecule type" value="Genomic_DNA"/>
</dbReference>
<dbReference type="PANTHER" id="PTHR13393">
    <property type="entry name" value="SAM-DEPENDENT METHYLTRANSFERASE"/>
    <property type="match status" value="1"/>
</dbReference>
<name>A0AA39VHN6_ACESA</name>
<evidence type="ECO:0000313" key="4">
    <source>
        <dbReference type="Proteomes" id="UP001168877"/>
    </source>
</evidence>
<reference evidence="3" key="1">
    <citation type="journal article" date="2022" name="Plant J.">
        <title>Strategies of tolerance reflected in two North American maple genomes.</title>
        <authorList>
            <person name="McEvoy S.L."/>
            <person name="Sezen U.U."/>
            <person name="Trouern-Trend A."/>
            <person name="McMahon S.M."/>
            <person name="Schaberg P.G."/>
            <person name="Yang J."/>
            <person name="Wegrzyn J.L."/>
            <person name="Swenson N.G."/>
        </authorList>
    </citation>
    <scope>NUCLEOTIDE SEQUENCE</scope>
    <source>
        <strain evidence="3">NS2018</strain>
    </source>
</reference>
<comment type="caution">
    <text evidence="3">The sequence shown here is derived from an EMBL/GenBank/DDBJ whole genome shotgun (WGS) entry which is preliminary data.</text>
</comment>
<dbReference type="Gene3D" id="3.40.50.150">
    <property type="entry name" value="Vaccinia Virus protein VP39"/>
    <property type="match status" value="1"/>
</dbReference>